<feature type="compositionally biased region" description="Low complexity" evidence="1">
    <location>
        <begin position="1"/>
        <end position="12"/>
    </location>
</feature>
<proteinExistence type="predicted"/>
<feature type="region of interest" description="Disordered" evidence="1">
    <location>
        <begin position="1"/>
        <end position="23"/>
    </location>
</feature>
<evidence type="ECO:0000256" key="1">
    <source>
        <dbReference type="SAM" id="MobiDB-lite"/>
    </source>
</evidence>
<gene>
    <name evidence="2" type="ORF">ACFYXI_42135</name>
</gene>
<keyword evidence="3" id="KW-1185">Reference proteome</keyword>
<evidence type="ECO:0000313" key="3">
    <source>
        <dbReference type="Proteomes" id="UP001602013"/>
    </source>
</evidence>
<protein>
    <submittedName>
        <fullName evidence="2">Uncharacterized protein</fullName>
    </submittedName>
</protein>
<evidence type="ECO:0000313" key="2">
    <source>
        <dbReference type="EMBL" id="MFF3672142.1"/>
    </source>
</evidence>
<name>A0ABW6T4C3_9ACTN</name>
<reference evidence="2 3" key="1">
    <citation type="submission" date="2024-10" db="EMBL/GenBank/DDBJ databases">
        <title>The Natural Products Discovery Center: Release of the First 8490 Sequenced Strains for Exploring Actinobacteria Biosynthetic Diversity.</title>
        <authorList>
            <person name="Kalkreuter E."/>
            <person name="Kautsar S.A."/>
            <person name="Yang D."/>
            <person name="Bader C.D."/>
            <person name="Teijaro C.N."/>
            <person name="Fluegel L."/>
            <person name="Davis C.M."/>
            <person name="Simpson J.R."/>
            <person name="Lauterbach L."/>
            <person name="Steele A.D."/>
            <person name="Gui C."/>
            <person name="Meng S."/>
            <person name="Li G."/>
            <person name="Viehrig K."/>
            <person name="Ye F."/>
            <person name="Su P."/>
            <person name="Kiefer A.F."/>
            <person name="Nichols A."/>
            <person name="Cepeda A.J."/>
            <person name="Yan W."/>
            <person name="Fan B."/>
            <person name="Jiang Y."/>
            <person name="Adhikari A."/>
            <person name="Zheng C.-J."/>
            <person name="Schuster L."/>
            <person name="Cowan T.M."/>
            <person name="Smanski M.J."/>
            <person name="Chevrette M.G."/>
            <person name="De Carvalho L.P.S."/>
            <person name="Shen B."/>
        </authorList>
    </citation>
    <scope>NUCLEOTIDE SEQUENCE [LARGE SCALE GENOMIC DNA]</scope>
    <source>
        <strain evidence="2 3">NPDC002173</strain>
    </source>
</reference>
<accession>A0ABW6T4C3</accession>
<dbReference type="EMBL" id="JBIASD010000069">
    <property type="protein sequence ID" value="MFF3672142.1"/>
    <property type="molecule type" value="Genomic_DNA"/>
</dbReference>
<organism evidence="2 3">
    <name type="scientific">Microtetraspora malaysiensis</name>
    <dbReference type="NCBI Taxonomy" id="161358"/>
    <lineage>
        <taxon>Bacteria</taxon>
        <taxon>Bacillati</taxon>
        <taxon>Actinomycetota</taxon>
        <taxon>Actinomycetes</taxon>
        <taxon>Streptosporangiales</taxon>
        <taxon>Streptosporangiaceae</taxon>
        <taxon>Microtetraspora</taxon>
    </lineage>
</organism>
<comment type="caution">
    <text evidence="2">The sequence shown here is derived from an EMBL/GenBank/DDBJ whole genome shotgun (WGS) entry which is preliminary data.</text>
</comment>
<sequence length="195" mass="20808">MSSASTTTTLAARGGQRDGVGEPRAWIPAALLKNGQRSGDTVTGAITFEEQSTFTFTDRRDGLVGKTLHVDTRYRRWGDNAPLPDIWALARGTRAGRPTSVAVYPHAKLPGRMGGHTGIPLALAVELLRQGRIGQVGVHTPETAIDPEDFFGLYARLTQPPAGSVDEVLTIVEERDCTVAFGSVADSVVTERPGT</sequence>
<dbReference type="RefSeq" id="WP_387418304.1">
    <property type="nucleotide sequence ID" value="NZ_JBIASD010000069.1"/>
</dbReference>
<dbReference type="Proteomes" id="UP001602013">
    <property type="component" value="Unassembled WGS sequence"/>
</dbReference>